<dbReference type="PANTHER" id="PTHR30105">
    <property type="entry name" value="UNCHARACTERIZED YIBQ-RELATED"/>
    <property type="match status" value="1"/>
</dbReference>
<dbReference type="PATRIC" id="fig|1150469.3.peg.643"/>
<dbReference type="Gene3D" id="3.20.20.370">
    <property type="entry name" value="Glycoside hydrolase/deacetylase"/>
    <property type="match status" value="1"/>
</dbReference>
<proteinExistence type="predicted"/>
<organism evidence="2 3">
    <name type="scientific">Pararhodospirillum photometricum DSM 122</name>
    <dbReference type="NCBI Taxonomy" id="1150469"/>
    <lineage>
        <taxon>Bacteria</taxon>
        <taxon>Pseudomonadati</taxon>
        <taxon>Pseudomonadota</taxon>
        <taxon>Alphaproteobacteria</taxon>
        <taxon>Rhodospirillales</taxon>
        <taxon>Rhodospirillaceae</taxon>
        <taxon>Pararhodospirillum</taxon>
    </lineage>
</organism>
<evidence type="ECO:0008006" key="4">
    <source>
        <dbReference type="Google" id="ProtNLM"/>
    </source>
</evidence>
<dbReference type="eggNOG" id="COG2861">
    <property type="taxonomic scope" value="Bacteria"/>
</dbReference>
<reference evidence="2 3" key="1">
    <citation type="submission" date="2012-02" db="EMBL/GenBank/DDBJ databases">
        <title>Shotgun genome sequence of Phaeospirillum photometricum DSM 122.</title>
        <authorList>
            <person name="Duquesne K."/>
            <person name="Sturgis J."/>
        </authorList>
    </citation>
    <scope>NUCLEOTIDE SEQUENCE [LARGE SCALE GENOMIC DNA]</scope>
    <source>
        <strain evidence="3">DSM122</strain>
    </source>
</reference>
<keyword evidence="1" id="KW-0472">Membrane</keyword>
<evidence type="ECO:0000256" key="1">
    <source>
        <dbReference type="SAM" id="Phobius"/>
    </source>
</evidence>
<keyword evidence="1" id="KW-0812">Transmembrane</keyword>
<dbReference type="GO" id="GO:0005975">
    <property type="term" value="P:carbohydrate metabolic process"/>
    <property type="evidence" value="ECO:0007669"/>
    <property type="project" value="InterPro"/>
</dbReference>
<evidence type="ECO:0000313" key="2">
    <source>
        <dbReference type="EMBL" id="CCG07173.1"/>
    </source>
</evidence>
<dbReference type="InterPro" id="IPR011330">
    <property type="entry name" value="Glyco_hydro/deAcase_b/a-brl"/>
</dbReference>
<gene>
    <name evidence="2" type="ORF">RSPPHO_00547</name>
</gene>
<dbReference type="Pfam" id="PF04748">
    <property type="entry name" value="Polysacc_deac_2"/>
    <property type="match status" value="1"/>
</dbReference>
<dbReference type="KEGG" id="rpm:RSPPHO_00547"/>
<dbReference type="HOGENOM" id="CLU_1659391_0_0_5"/>
<dbReference type="PANTHER" id="PTHR30105:SF2">
    <property type="entry name" value="DIVERGENT POLYSACCHARIDE DEACETYLASE SUPERFAMILY"/>
    <property type="match status" value="1"/>
</dbReference>
<accession>H6SPQ3</accession>
<dbReference type="AlphaFoldDB" id="H6SPQ3"/>
<dbReference type="EMBL" id="HE663493">
    <property type="protein sequence ID" value="CCG07173.1"/>
    <property type="molecule type" value="Genomic_DNA"/>
</dbReference>
<protein>
    <recommendedName>
        <fullName evidence="4">Divergent polysaccharide deacetylase family protein</fullName>
    </recommendedName>
</protein>
<keyword evidence="3" id="KW-1185">Reference proteome</keyword>
<dbReference type="InterPro" id="IPR006837">
    <property type="entry name" value="Divergent_DAC"/>
</dbReference>
<dbReference type="STRING" id="1150469.RSPPHO_00547"/>
<dbReference type="CDD" id="cd10936">
    <property type="entry name" value="CE4_DAC2"/>
    <property type="match status" value="1"/>
</dbReference>
<feature type="transmembrane region" description="Helical" evidence="1">
    <location>
        <begin position="12"/>
        <end position="36"/>
    </location>
</feature>
<dbReference type="SUPFAM" id="SSF88713">
    <property type="entry name" value="Glycoside hydrolase/deacetylase"/>
    <property type="match status" value="1"/>
</dbReference>
<sequence>MPSRSVCRTTKFWPGSGAILTVVRAMLALTTIWAAVFTTDARGMSVVMAELKRRGLVWLDSVTSPQTVGLSLARAAGVPHAGRAVFLDNVPERAAVDRQLANLEAAARRNGVAIGIGHPKDATIQGLRAWLPSLARKGITLVPVSALMRVETTTVARRP</sequence>
<name>H6SPQ3_PARPM</name>
<keyword evidence="1" id="KW-1133">Transmembrane helix</keyword>
<evidence type="ECO:0000313" key="3">
    <source>
        <dbReference type="Proteomes" id="UP000033220"/>
    </source>
</evidence>
<dbReference type="Proteomes" id="UP000033220">
    <property type="component" value="Chromosome DSM 122"/>
</dbReference>